<dbReference type="AlphaFoldDB" id="A0A540MIV9"/>
<sequence length="51" mass="5486">MKQGSGTYSYSSVVLTLCSSNAPSLKPIRITVPKTQTPGRGQKRKHEAAPQ</sequence>
<organism evidence="2 3">
    <name type="scientific">Malus baccata</name>
    <name type="common">Siberian crab apple</name>
    <name type="synonym">Pyrus baccata</name>
    <dbReference type="NCBI Taxonomy" id="106549"/>
    <lineage>
        <taxon>Eukaryota</taxon>
        <taxon>Viridiplantae</taxon>
        <taxon>Streptophyta</taxon>
        <taxon>Embryophyta</taxon>
        <taxon>Tracheophyta</taxon>
        <taxon>Spermatophyta</taxon>
        <taxon>Magnoliopsida</taxon>
        <taxon>eudicotyledons</taxon>
        <taxon>Gunneridae</taxon>
        <taxon>Pentapetalae</taxon>
        <taxon>rosids</taxon>
        <taxon>fabids</taxon>
        <taxon>Rosales</taxon>
        <taxon>Rosaceae</taxon>
        <taxon>Amygdaloideae</taxon>
        <taxon>Maleae</taxon>
        <taxon>Malus</taxon>
    </lineage>
</organism>
<evidence type="ECO:0000256" key="1">
    <source>
        <dbReference type="SAM" id="MobiDB-lite"/>
    </source>
</evidence>
<feature type="compositionally biased region" description="Basic residues" evidence="1">
    <location>
        <begin position="41"/>
        <end position="51"/>
    </location>
</feature>
<accession>A0A540MIV9</accession>
<reference evidence="2 3" key="1">
    <citation type="journal article" date="2019" name="G3 (Bethesda)">
        <title>Sequencing of a Wild Apple (Malus baccata) Genome Unravels the Differences Between Cultivated and Wild Apple Species Regarding Disease Resistance and Cold Tolerance.</title>
        <authorList>
            <person name="Chen X."/>
        </authorList>
    </citation>
    <scope>NUCLEOTIDE SEQUENCE [LARGE SCALE GENOMIC DNA]</scope>
    <source>
        <strain evidence="3">cv. Shandingzi</strain>
        <tissue evidence="2">Leaves</tissue>
    </source>
</reference>
<dbReference type="EMBL" id="VIEB01000249">
    <property type="protein sequence ID" value="TQD98701.1"/>
    <property type="molecule type" value="Genomic_DNA"/>
</dbReference>
<name>A0A540MIV9_MALBA</name>
<evidence type="ECO:0000313" key="3">
    <source>
        <dbReference type="Proteomes" id="UP000315295"/>
    </source>
</evidence>
<comment type="caution">
    <text evidence="2">The sequence shown here is derived from an EMBL/GenBank/DDBJ whole genome shotgun (WGS) entry which is preliminary data.</text>
</comment>
<evidence type="ECO:0000313" key="2">
    <source>
        <dbReference type="EMBL" id="TQD98701.1"/>
    </source>
</evidence>
<protein>
    <submittedName>
        <fullName evidence="2">Uncharacterized protein</fullName>
    </submittedName>
</protein>
<dbReference type="Proteomes" id="UP000315295">
    <property type="component" value="Unassembled WGS sequence"/>
</dbReference>
<proteinExistence type="predicted"/>
<feature type="region of interest" description="Disordered" evidence="1">
    <location>
        <begin position="28"/>
        <end position="51"/>
    </location>
</feature>
<gene>
    <name evidence="2" type="ORF">C1H46_015694</name>
</gene>
<keyword evidence="3" id="KW-1185">Reference proteome</keyword>